<dbReference type="AlphaFoldDB" id="A0AAX4JFI6"/>
<comment type="similarity">
    <text evidence="2">Belongs to the CorA metal ion transporter (MIT) (TC 1.A.35) family.</text>
</comment>
<dbReference type="InterPro" id="IPR045861">
    <property type="entry name" value="CorA_cytoplasmic_dom"/>
</dbReference>
<dbReference type="RefSeq" id="XP_065330718.1">
    <property type="nucleotide sequence ID" value="XM_065474646.1"/>
</dbReference>
<feature type="transmembrane region" description="Helical" evidence="6">
    <location>
        <begin position="352"/>
        <end position="369"/>
    </location>
</feature>
<dbReference type="EMBL" id="CP142734">
    <property type="protein sequence ID" value="WUR04573.1"/>
    <property type="molecule type" value="Genomic_DNA"/>
</dbReference>
<keyword evidence="3 6" id="KW-0812">Transmembrane</keyword>
<dbReference type="Gene3D" id="3.30.460.20">
    <property type="entry name" value="CorA soluble domain-like"/>
    <property type="match status" value="1"/>
</dbReference>
<protein>
    <submittedName>
        <fullName evidence="7">Magnesium transport protein</fullName>
    </submittedName>
</protein>
<reference evidence="7" key="1">
    <citation type="journal article" date="2024" name="BMC Genomics">
        <title>Functional annotation of a divergent genome using sequence and structure-based similarity.</title>
        <authorList>
            <person name="Svedberg D."/>
            <person name="Winiger R.R."/>
            <person name="Berg A."/>
            <person name="Sharma H."/>
            <person name="Tellgren-Roth C."/>
            <person name="Debrunner-Vossbrinck B.A."/>
            <person name="Vossbrinck C.R."/>
            <person name="Barandun J."/>
        </authorList>
    </citation>
    <scope>NUCLEOTIDE SEQUENCE</scope>
    <source>
        <strain evidence="7">Illinois isolate</strain>
    </source>
</reference>
<comment type="subcellular location">
    <subcellularLocation>
        <location evidence="1">Membrane</location>
        <topology evidence="1">Multi-pass membrane protein</topology>
    </subcellularLocation>
</comment>
<dbReference type="CDD" id="cd12829">
    <property type="entry name" value="Alr1p-like"/>
    <property type="match status" value="1"/>
</dbReference>
<dbReference type="InterPro" id="IPR045863">
    <property type="entry name" value="CorA_TM1_TM2"/>
</dbReference>
<name>A0AAX4JFI6_9MICR</name>
<dbReference type="PANTHER" id="PTHR21535:SF51">
    <property type="entry name" value="MANGANESE RESISTANCE PROTEIN MNR2"/>
    <property type="match status" value="1"/>
</dbReference>
<keyword evidence="4 6" id="KW-1133">Transmembrane helix</keyword>
<keyword evidence="8" id="KW-1185">Reference proteome</keyword>
<sequence length="411" mass="49219">MNNQIKTNKNSKNLDIIHEIITIYRKMKRGKNNQNLYRMQLNVDHYKPDFPDLDIEGSLQEGIIGSSCKIIDFCKYRYLDNMKYMFYSKETTLIESEDIFANMEILNNKYYWLNIFNPSEKDLEILGNYLGVHDVTLIDIREKNTEEKIEHFKNYLFISLKLLSTCNLDTEDIDFNILIFKDFIITTHDKQWSGIRDILNFLSTISTHTTLYPDWVFYSIIIEFLQDVKYVLENVRPESTAKKACSKSINYETGDNLKKNFEMVYQLYNFRQFIRPKIIILEKIRKIKSKTHHTVLHLLNDCYKDFKRQQKLAMEYNEILERSQDLFLALVDMEQSREANEMNKTMNRFTEIAFVFLPCQTIAGLWGMNVKVPWQNEETVFYFWFLCAVGPLFSLIVYYFYRFMKKKEISN</sequence>
<keyword evidence="5 6" id="KW-0472">Membrane</keyword>
<organism evidence="7 8">
    <name type="scientific">Vairimorpha necatrix</name>
    <dbReference type="NCBI Taxonomy" id="6039"/>
    <lineage>
        <taxon>Eukaryota</taxon>
        <taxon>Fungi</taxon>
        <taxon>Fungi incertae sedis</taxon>
        <taxon>Microsporidia</taxon>
        <taxon>Nosematidae</taxon>
        <taxon>Vairimorpha</taxon>
    </lineage>
</organism>
<evidence type="ECO:0000256" key="3">
    <source>
        <dbReference type="ARBA" id="ARBA00022692"/>
    </source>
</evidence>
<dbReference type="GO" id="GO:0015095">
    <property type="term" value="F:magnesium ion transmembrane transporter activity"/>
    <property type="evidence" value="ECO:0007669"/>
    <property type="project" value="InterPro"/>
</dbReference>
<dbReference type="GeneID" id="90542405"/>
<dbReference type="GO" id="GO:0016020">
    <property type="term" value="C:membrane"/>
    <property type="evidence" value="ECO:0007669"/>
    <property type="project" value="UniProtKB-SubCell"/>
</dbReference>
<dbReference type="Gene3D" id="1.20.58.340">
    <property type="entry name" value="Magnesium transport protein CorA, transmembrane region"/>
    <property type="match status" value="2"/>
</dbReference>
<evidence type="ECO:0000313" key="8">
    <source>
        <dbReference type="Proteomes" id="UP001334084"/>
    </source>
</evidence>
<proteinExistence type="inferred from homology"/>
<evidence type="ECO:0000256" key="6">
    <source>
        <dbReference type="SAM" id="Phobius"/>
    </source>
</evidence>
<evidence type="ECO:0000256" key="1">
    <source>
        <dbReference type="ARBA" id="ARBA00004141"/>
    </source>
</evidence>
<dbReference type="Proteomes" id="UP001334084">
    <property type="component" value="Chromosome 9"/>
</dbReference>
<evidence type="ECO:0000313" key="7">
    <source>
        <dbReference type="EMBL" id="WUR04573.1"/>
    </source>
</evidence>
<dbReference type="SUPFAM" id="SSF144083">
    <property type="entry name" value="Magnesium transport protein CorA, transmembrane region"/>
    <property type="match status" value="1"/>
</dbReference>
<evidence type="ECO:0000256" key="2">
    <source>
        <dbReference type="ARBA" id="ARBA00009765"/>
    </source>
</evidence>
<dbReference type="Pfam" id="PF01544">
    <property type="entry name" value="CorA"/>
    <property type="match status" value="1"/>
</dbReference>
<gene>
    <name evidence="7" type="ORF">VNE69_09126</name>
</gene>
<dbReference type="KEGG" id="vnx:VNE69_09126"/>
<evidence type="ECO:0000256" key="5">
    <source>
        <dbReference type="ARBA" id="ARBA00023136"/>
    </source>
</evidence>
<dbReference type="InterPro" id="IPR002523">
    <property type="entry name" value="MgTranspt_CorA/ZnTranspt_ZntB"/>
</dbReference>
<dbReference type="PANTHER" id="PTHR21535">
    <property type="entry name" value="MAGNESIUM AND COBALT TRANSPORT PROTEIN/MITOCHONDRIAL IMPORT INNER MEMBRANE TRANSLOCASE SUBUNIT TIM8"/>
    <property type="match status" value="1"/>
</dbReference>
<accession>A0AAX4JFI6</accession>
<dbReference type="InterPro" id="IPR044089">
    <property type="entry name" value="Alr1-like"/>
</dbReference>
<dbReference type="SUPFAM" id="SSF143865">
    <property type="entry name" value="CorA soluble domain-like"/>
    <property type="match status" value="1"/>
</dbReference>
<feature type="transmembrane region" description="Helical" evidence="6">
    <location>
        <begin position="381"/>
        <end position="401"/>
    </location>
</feature>
<evidence type="ECO:0000256" key="4">
    <source>
        <dbReference type="ARBA" id="ARBA00022989"/>
    </source>
</evidence>